<dbReference type="EMBL" id="CP119321">
    <property type="protein sequence ID" value="WEK13712.1"/>
    <property type="molecule type" value="Genomic_DNA"/>
</dbReference>
<proteinExistence type="predicted"/>
<reference evidence="1" key="1">
    <citation type="submission" date="2023-03" db="EMBL/GenBank/DDBJ databases">
        <title>Andean soil-derived lignocellulolytic bacterial consortium as a source of novel taxa and putative plastic-active enzymes.</title>
        <authorList>
            <person name="Diaz-Garcia L."/>
            <person name="Chuvochina M."/>
            <person name="Feuerriegel G."/>
            <person name="Bunk B."/>
            <person name="Sproer C."/>
            <person name="Streit W.R."/>
            <person name="Rodriguez L.M."/>
            <person name="Overmann J."/>
            <person name="Jimenez D.J."/>
        </authorList>
    </citation>
    <scope>NUCLEOTIDE SEQUENCE</scope>
    <source>
        <strain evidence="1">MAG 4610</strain>
    </source>
</reference>
<organism evidence="1 2">
    <name type="scientific">Candidatus Microbacterium phytovorans</name>
    <dbReference type="NCBI Taxonomy" id="3121374"/>
    <lineage>
        <taxon>Bacteria</taxon>
        <taxon>Bacillati</taxon>
        <taxon>Actinomycetota</taxon>
        <taxon>Actinomycetes</taxon>
        <taxon>Micrococcales</taxon>
        <taxon>Microbacteriaceae</taxon>
        <taxon>Microbacterium</taxon>
    </lineage>
</organism>
<name>A0AAJ5W346_9MICO</name>
<dbReference type="AlphaFoldDB" id="A0AAJ5W346"/>
<dbReference type="Proteomes" id="UP001213972">
    <property type="component" value="Chromosome"/>
</dbReference>
<evidence type="ECO:0000313" key="2">
    <source>
        <dbReference type="Proteomes" id="UP001213972"/>
    </source>
</evidence>
<accession>A0AAJ5W346</accession>
<evidence type="ECO:0000313" key="1">
    <source>
        <dbReference type="EMBL" id="WEK13712.1"/>
    </source>
</evidence>
<gene>
    <name evidence="1" type="ORF">P0Y48_00440</name>
</gene>
<sequence>MATDSIGESGYTLEELGAYHDRGRQPAIPAIDGDAQCRAVLDSMDRLGALSRTLVEADAEIELEESWFEQIIGEVARESRAGRDLPLASDGDITVVVTEGALRGLIRDAGDGVDGILVERVDVDVNDAVVDVALTISALHGTPLPEVAGRVRDAVRSAIASSASWQAGTIDVTIDSLRTREGER</sequence>
<protein>
    <submittedName>
        <fullName evidence="1">Asp23/Gls24 family envelope stress response protein</fullName>
    </submittedName>
</protein>